<dbReference type="InterPro" id="IPR002818">
    <property type="entry name" value="DJ-1/PfpI"/>
</dbReference>
<dbReference type="CDD" id="cd03141">
    <property type="entry name" value="GATase1_Hsp31_like"/>
    <property type="match status" value="1"/>
</dbReference>
<evidence type="ECO:0000256" key="3">
    <source>
        <dbReference type="ARBA" id="ARBA00038493"/>
    </source>
</evidence>
<dbReference type="SUPFAM" id="SSF52317">
    <property type="entry name" value="Class I glutamine amidotransferase-like"/>
    <property type="match status" value="1"/>
</dbReference>
<dbReference type="InterPro" id="IPR029062">
    <property type="entry name" value="Class_I_gatase-like"/>
</dbReference>
<evidence type="ECO:0000256" key="2">
    <source>
        <dbReference type="ARBA" id="ARBA00023239"/>
    </source>
</evidence>
<accession>A0ABY3PD54</accession>
<dbReference type="EMBL" id="CP086654">
    <property type="protein sequence ID" value="UEX90264.1"/>
    <property type="molecule type" value="Genomic_DNA"/>
</dbReference>
<evidence type="ECO:0000313" key="6">
    <source>
        <dbReference type="Proteomes" id="UP001197626"/>
    </source>
</evidence>
<dbReference type="PANTHER" id="PTHR48094">
    <property type="entry name" value="PROTEIN/NUCLEIC ACID DEGLYCASE DJ-1-RELATED"/>
    <property type="match status" value="1"/>
</dbReference>
<keyword evidence="2" id="KW-0456">Lyase</keyword>
<dbReference type="PANTHER" id="PTHR48094:SF11">
    <property type="entry name" value="GLUTATHIONE-INDEPENDENT GLYOXALASE HSP31-RELATED"/>
    <property type="match status" value="1"/>
</dbReference>
<evidence type="ECO:0000256" key="1">
    <source>
        <dbReference type="ARBA" id="ARBA00023016"/>
    </source>
</evidence>
<dbReference type="InterPro" id="IPR050325">
    <property type="entry name" value="Prot/Nucl_acid_deglycase"/>
</dbReference>
<evidence type="ECO:0000313" key="5">
    <source>
        <dbReference type="EMBL" id="UEX90264.1"/>
    </source>
</evidence>
<dbReference type="Pfam" id="PF01965">
    <property type="entry name" value="DJ-1_PfpI"/>
    <property type="match status" value="1"/>
</dbReference>
<keyword evidence="5" id="KW-0315">Glutamine amidotransferase</keyword>
<keyword evidence="6" id="KW-1185">Reference proteome</keyword>
<dbReference type="Proteomes" id="UP001197626">
    <property type="component" value="Chromosome"/>
</dbReference>
<protein>
    <submittedName>
        <fullName evidence="5">Type 1 glutamine amidotransferase domain-containing protein</fullName>
    </submittedName>
</protein>
<dbReference type="Gene3D" id="3.40.50.880">
    <property type="match status" value="1"/>
</dbReference>
<comment type="similarity">
    <text evidence="3">Belongs to the peptidase C56 family. HSP31-like subfamily.</text>
</comment>
<keyword evidence="1" id="KW-0346">Stress response</keyword>
<reference evidence="5 6" key="1">
    <citation type="journal article" date="2022" name="Pathogens">
        <title>Staphylococcus ratti sp. nov. Isolated from a Lab Rat.</title>
        <authorList>
            <person name="Kovarovic V."/>
            <person name="Sedlacek I."/>
            <person name="Petras P."/>
            <person name="Kralova S."/>
            <person name="Maslanova I."/>
            <person name="Svec P."/>
            <person name="Neumann-Schaal M."/>
            <person name="Botka T."/>
            <person name="Gelbicova T."/>
            <person name="Stankova E."/>
            <person name="Doskar J."/>
            <person name="Pantucek R."/>
        </authorList>
    </citation>
    <scope>NUCLEOTIDE SEQUENCE [LARGE SCALE GENOMIC DNA]</scope>
    <source>
        <strain evidence="5 6">CCM 9025</strain>
    </source>
</reference>
<organism evidence="5 6">
    <name type="scientific">Staphylococcus ratti</name>
    <dbReference type="NCBI Taxonomy" id="2892440"/>
    <lineage>
        <taxon>Bacteria</taxon>
        <taxon>Bacillati</taxon>
        <taxon>Bacillota</taxon>
        <taxon>Bacilli</taxon>
        <taxon>Bacillales</taxon>
        <taxon>Staphylococcaceae</taxon>
        <taxon>Staphylococcus</taxon>
    </lineage>
</organism>
<name>A0ABY3PD54_9STAP</name>
<gene>
    <name evidence="5" type="ORF">LN051_00910</name>
</gene>
<feature type="domain" description="DJ-1/PfpI" evidence="4">
    <location>
        <begin position="81"/>
        <end position="222"/>
    </location>
</feature>
<proteinExistence type="inferred from homology"/>
<sequence>MKKIMIVNTSHSQFDGAEQPTGLWLSELVHFYDVFHGNEQYQVDLYNIKGGNTPLDPVSLKPIIIDKLTKSYYENELFMDQLKLTPSIDTADPSTYDVIYFTGGHGVMYDFPGNEAIQQAVNTIYDNGGIIASVCHGASALLDVKRPNHRFLIDGKQLTGFSNVEEVLAQRQKVVPYQLESELKVKGANYVKSKIPMKGFVVVDGQLISGQNPASARKVAEAVKDKLSRGKEI</sequence>
<evidence type="ECO:0000259" key="4">
    <source>
        <dbReference type="Pfam" id="PF01965"/>
    </source>
</evidence>
<dbReference type="RefSeq" id="WP_229292760.1">
    <property type="nucleotide sequence ID" value="NZ_CP086654.1"/>
</dbReference>